<name>A0ABX1BTX1_9ACTN</name>
<protein>
    <submittedName>
        <fullName evidence="2">Uncharacterized protein</fullName>
    </submittedName>
</protein>
<gene>
    <name evidence="2" type="ORF">HCN51_56860</name>
</gene>
<dbReference type="Proteomes" id="UP000696294">
    <property type="component" value="Unassembled WGS sequence"/>
</dbReference>
<sequence length="430" mass="48364">MDDLLEGSSLGSPVVKRIQALVPAETVRRARAHRPSLSARFDVNELVSRILAMLCRQAVAHRTGARLARGNTTNDLWWPRADTFAHAVPRPLAPVDVWRSAGVFGLRVPPQMRAVLRVIERPGGPDRVLHQLADDGVLDEVRDDVARRIAVLAVGLMDDAPPGLLRAYAAILERKSAGKQPPPLTRRDPEREGQLGSNRLTDVSAQAAFPSERPRPARKNFEVHDRYVGDKTLVFSFMPVGRPRRFSDLFRFLLHRHSEPDPACLLDGATSSDILDFDFLTSLSHDAGKSYRSFQRAIRCRKQHGAWTRCPECQREWATTGWPSSTVNMRAAEHMLTGYAPIDLSKELREARRRLLDLLGFRSKSADPQYRGSIDQSPHEFGWLPARASDRELFDLALRQRRNLLGRFTASRSPLLQERNTECGNDEISA</sequence>
<evidence type="ECO:0000313" key="3">
    <source>
        <dbReference type="Proteomes" id="UP000696294"/>
    </source>
</evidence>
<dbReference type="RefSeq" id="WP_168022091.1">
    <property type="nucleotide sequence ID" value="NZ_JAATEP010000109.1"/>
</dbReference>
<evidence type="ECO:0000256" key="1">
    <source>
        <dbReference type="SAM" id="MobiDB-lite"/>
    </source>
</evidence>
<evidence type="ECO:0000313" key="2">
    <source>
        <dbReference type="EMBL" id="NJP98796.1"/>
    </source>
</evidence>
<proteinExistence type="predicted"/>
<feature type="region of interest" description="Disordered" evidence="1">
    <location>
        <begin position="176"/>
        <end position="199"/>
    </location>
</feature>
<accession>A0ABX1BTX1</accession>
<comment type="caution">
    <text evidence="2">The sequence shown here is derived from an EMBL/GenBank/DDBJ whole genome shotgun (WGS) entry which is preliminary data.</text>
</comment>
<keyword evidence="3" id="KW-1185">Reference proteome</keyword>
<dbReference type="EMBL" id="JAATEP010000109">
    <property type="protein sequence ID" value="NJP98796.1"/>
    <property type="molecule type" value="Genomic_DNA"/>
</dbReference>
<reference evidence="2 3" key="1">
    <citation type="submission" date="2020-03" db="EMBL/GenBank/DDBJ databases">
        <title>WGS of actinomycetes isolated from Thailand.</title>
        <authorList>
            <person name="Thawai C."/>
        </authorList>
    </citation>
    <scope>NUCLEOTIDE SEQUENCE [LARGE SCALE GENOMIC DNA]</scope>
    <source>
        <strain evidence="2 3">FMUSA5-5</strain>
    </source>
</reference>
<organism evidence="2 3">
    <name type="scientific">Nonomuraea composti</name>
    <dbReference type="NCBI Taxonomy" id="2720023"/>
    <lineage>
        <taxon>Bacteria</taxon>
        <taxon>Bacillati</taxon>
        <taxon>Actinomycetota</taxon>
        <taxon>Actinomycetes</taxon>
        <taxon>Streptosporangiales</taxon>
        <taxon>Streptosporangiaceae</taxon>
        <taxon>Nonomuraea</taxon>
    </lineage>
</organism>